<keyword evidence="4" id="KW-1185">Reference proteome</keyword>
<evidence type="ECO:0000259" key="2">
    <source>
        <dbReference type="Pfam" id="PF09004"/>
    </source>
</evidence>
<dbReference type="AlphaFoldDB" id="A0A5C6P5N6"/>
<reference evidence="3 4" key="1">
    <citation type="submission" date="2019-04" db="EMBL/GenBank/DDBJ databases">
        <title>Chromosome genome assembly for Takifugu flavidus.</title>
        <authorList>
            <person name="Xiao S."/>
        </authorList>
    </citation>
    <scope>NUCLEOTIDE SEQUENCE [LARGE SCALE GENOMIC DNA]</scope>
    <source>
        <strain evidence="3">HTHZ2018</strain>
        <tissue evidence="3">Muscle</tissue>
    </source>
</reference>
<accession>A0A5C6P5N6</accession>
<dbReference type="Proteomes" id="UP000324091">
    <property type="component" value="Chromosome 15"/>
</dbReference>
<protein>
    <recommendedName>
        <fullName evidence="2">Alkylated DNA repair protein AlkB homologue 8 N-terminal domain-containing protein</fullName>
    </recommendedName>
</protein>
<dbReference type="EMBL" id="RHFK02000007">
    <property type="protein sequence ID" value="TWW73490.1"/>
    <property type="molecule type" value="Genomic_DNA"/>
</dbReference>
<proteinExistence type="predicted"/>
<comment type="caution">
    <text evidence="3">The sequence shown here is derived from an EMBL/GenBank/DDBJ whole genome shotgun (WGS) entry which is preliminary data.</text>
</comment>
<evidence type="ECO:0000313" key="4">
    <source>
        <dbReference type="Proteomes" id="UP000324091"/>
    </source>
</evidence>
<gene>
    <name evidence="3" type="ORF">D4764_15G0008840</name>
</gene>
<name>A0A5C6P5N6_9TELE</name>
<dbReference type="InterPro" id="IPR015095">
    <property type="entry name" value="AlkB_hom8_N"/>
</dbReference>
<keyword evidence="1" id="KW-1133">Transmembrane helix</keyword>
<evidence type="ECO:0000256" key="1">
    <source>
        <dbReference type="SAM" id="Phobius"/>
    </source>
</evidence>
<feature type="transmembrane region" description="Helical" evidence="1">
    <location>
        <begin position="434"/>
        <end position="454"/>
    </location>
</feature>
<dbReference type="Pfam" id="PF09004">
    <property type="entry name" value="ALKBH8_N"/>
    <property type="match status" value="1"/>
</dbReference>
<keyword evidence="1" id="KW-0472">Membrane</keyword>
<evidence type="ECO:0000313" key="3">
    <source>
        <dbReference type="EMBL" id="TWW73490.1"/>
    </source>
</evidence>
<feature type="domain" description="Alkylated DNA repair protein AlkB homologue 8 N-terminal" evidence="2">
    <location>
        <begin position="401"/>
        <end position="441"/>
    </location>
</feature>
<sequence length="541" mass="61637">MAMELIIRASCWVVGGERLKNGLRLPPIRAYMDDMTTITTTRACTKRLLEKLQKNIQWARMEIKPSKSGSISIVKGQLANDRFHINNEPVPTILEKPIKSLGRWYSAELKDSKQVEQLKQDTISGLRQINSTALPGKLKLWCFQFGLLPRLMWPISIYEVTLSHANRLERLVNVQVRKWLGLPRCLSSIGLYGSGVLSLPVLSLVEEYKCAKARLEMTLTECTMSFPLQPTYISGMEKNQPVHRVQRLQASSTSWRVKINSMPPNSQPVAPWKMSFVRGGEKRGIAVTNLHPDLVLWSKSCRRIFIVELTVPWEEAIGSYCGQNKETELHVETAYRREVARLVSWCGHNLQLNAQKTVEMIVDFRKVTAPLPPLTLMDSPITIADSFRFLGTTITRDLKWEPTISSLIKKAQQRMFFLPQLRKLKLPPRMLAQFYTAIIESILTSSITVWYAGATARDRLRLQRVVRAAEKVIGCRLPSIQDLYISRTRRCAGRITADPSHPGHGLFSPLPSGRRLRSIRTKTSRYMNSFFPSAIRLLNTK</sequence>
<dbReference type="GO" id="GO:0016706">
    <property type="term" value="F:2-oxoglutarate-dependent dioxygenase activity"/>
    <property type="evidence" value="ECO:0007669"/>
    <property type="project" value="InterPro"/>
</dbReference>
<keyword evidence="1" id="KW-0812">Transmembrane</keyword>
<dbReference type="GO" id="GO:0008168">
    <property type="term" value="F:methyltransferase activity"/>
    <property type="evidence" value="ECO:0007669"/>
    <property type="project" value="InterPro"/>
</dbReference>
<organism evidence="3 4">
    <name type="scientific">Takifugu flavidus</name>
    <name type="common">sansaifugu</name>
    <dbReference type="NCBI Taxonomy" id="433684"/>
    <lineage>
        <taxon>Eukaryota</taxon>
        <taxon>Metazoa</taxon>
        <taxon>Chordata</taxon>
        <taxon>Craniata</taxon>
        <taxon>Vertebrata</taxon>
        <taxon>Euteleostomi</taxon>
        <taxon>Actinopterygii</taxon>
        <taxon>Neopterygii</taxon>
        <taxon>Teleostei</taxon>
        <taxon>Neoteleostei</taxon>
        <taxon>Acanthomorphata</taxon>
        <taxon>Eupercaria</taxon>
        <taxon>Tetraodontiformes</taxon>
        <taxon>Tetradontoidea</taxon>
        <taxon>Tetraodontidae</taxon>
        <taxon>Takifugu</taxon>
    </lineage>
</organism>